<evidence type="ECO:0000313" key="4">
    <source>
        <dbReference type="EMBL" id="MDT0595588.1"/>
    </source>
</evidence>
<feature type="region of interest" description="Disordered" evidence="1">
    <location>
        <begin position="261"/>
        <end position="285"/>
    </location>
</feature>
<feature type="transmembrane region" description="Helical" evidence="2">
    <location>
        <begin position="419"/>
        <end position="439"/>
    </location>
</feature>
<evidence type="ECO:0000259" key="3">
    <source>
        <dbReference type="Pfam" id="PF07693"/>
    </source>
</evidence>
<feature type="transmembrane region" description="Helical" evidence="2">
    <location>
        <begin position="608"/>
        <end position="628"/>
    </location>
</feature>
<dbReference type="Pfam" id="PF07693">
    <property type="entry name" value="KAP_NTPase"/>
    <property type="match status" value="1"/>
</dbReference>
<protein>
    <submittedName>
        <fullName evidence="4">P-loop NTPase fold protein</fullName>
    </submittedName>
</protein>
<gene>
    <name evidence="4" type="ORF">RM552_12090</name>
</gene>
<evidence type="ECO:0000256" key="2">
    <source>
        <dbReference type="SAM" id="Phobius"/>
    </source>
</evidence>
<comment type="caution">
    <text evidence="4">The sequence shown here is derived from an EMBL/GenBank/DDBJ whole genome shotgun (WGS) entry which is preliminary data.</text>
</comment>
<proteinExistence type="predicted"/>
<keyword evidence="2" id="KW-0812">Transmembrane</keyword>
<feature type="region of interest" description="Disordered" evidence="1">
    <location>
        <begin position="827"/>
        <end position="872"/>
    </location>
</feature>
<organism evidence="4 5">
    <name type="scientific">Glaciecola petra</name>
    <dbReference type="NCBI Taxonomy" id="3075602"/>
    <lineage>
        <taxon>Bacteria</taxon>
        <taxon>Pseudomonadati</taxon>
        <taxon>Pseudomonadota</taxon>
        <taxon>Gammaproteobacteria</taxon>
        <taxon>Alteromonadales</taxon>
        <taxon>Alteromonadaceae</taxon>
        <taxon>Glaciecola</taxon>
    </lineage>
</organism>
<keyword evidence="2" id="KW-1133">Transmembrane helix</keyword>
<evidence type="ECO:0000256" key="1">
    <source>
        <dbReference type="SAM" id="MobiDB-lite"/>
    </source>
</evidence>
<feature type="compositionally biased region" description="Polar residues" evidence="1">
    <location>
        <begin position="276"/>
        <end position="285"/>
    </location>
</feature>
<dbReference type="InterPro" id="IPR011646">
    <property type="entry name" value="KAP_P-loop"/>
</dbReference>
<feature type="region of interest" description="Disordered" evidence="1">
    <location>
        <begin position="1"/>
        <end position="36"/>
    </location>
</feature>
<evidence type="ECO:0000313" key="5">
    <source>
        <dbReference type="Proteomes" id="UP001253545"/>
    </source>
</evidence>
<feature type="compositionally biased region" description="Polar residues" evidence="1">
    <location>
        <begin position="16"/>
        <end position="31"/>
    </location>
</feature>
<feature type="transmembrane region" description="Helical" evidence="2">
    <location>
        <begin position="49"/>
        <end position="72"/>
    </location>
</feature>
<sequence length="1028" mass="114230">MNVDKPQKKGLDAQSFDAQSFEKSGGQTQSDDMPDAGKLVKQPFPIKQFLFACLSLLIGALLFWVLSTFASLDPDPLKQDSSRFKIASFNYLIERNAPLRLPLINSDVSISHVGSVAKDLALRFEDGRQVLISKQDEQSKSPYSAVALNTSDNSYIPEPLVLEFNASREGLDGQQTNQLDSLLQRISEAGEDASYSIRIYAFSNPSESQEVQSSLDEAVSAFIQPIKRPFNALTSVTSLLQTRQDKMPSSLLKIALNSKLSEPDTQTQKEAPIQDLEQNTAPPVNPNDYTRVSNILLLQKVLNVSNYLRSGLLKNGTVVQINTDNTVLSNLSLDLQAGVVVEFSSVLPPIDWSDSIKNIANFEINTQAESREKFQIVNNDIVNVIHADSTIETIAILPSALQRFYGNGNNYAELSPKSYPSLLSLAVLFAGIFGALYILSYRPERPDADIIKKQLLVDSFVSDAPASNLSQDRLGFAEISTALSRFLRNAGTKAPLTLAITGAWGSGKSSLMYFLKENLLQFHMQPVWVNAWHHQNEEQFLAGLLNAVRRNAIPPFWSSAGLLYRWNLLKMRWHDAPFFYYSFAFIFLASLTFILTADTSLPTSSNQISFTSIPFLSALIAALPILNAGMDKISSLSRASLVQTLLKGGKQGLDLRANLGLREKFATEFGMLCDALGDSTLTIFIDDLDRCKESRIMDVMETINYLVSSGNCFIVIAMERDPVEKAIESYYKSTYSELDANKLKIKARRYLEKIINIEIPVPNANEEQFKALVKVKGFEAKTSKLKWIKQFVVVGSLVVSIILGYVLASAIEAPQPIPVENDTEQAVVDGKSPNGESPNGESPDINAPADPSKSEEQQNIVPTEVTTPLEIGQNRSQNRSEVIIIPLLLIVAIGMLIRTERYRQRKRIVETDSEPFLVAISIWARVMGMSNKTPRSIKRFVNRTRFLAMRNAESETNIKEENLVTLAALIDIAKDKGLSDFDDIDKHLPPINNADLMHQVSVLIQKCHAISAEKRAQLQRWIRGFNVS</sequence>
<keyword evidence="2" id="KW-0472">Membrane</keyword>
<feature type="domain" description="KAP NTPase" evidence="3">
    <location>
        <begin position="477"/>
        <end position="943"/>
    </location>
</feature>
<dbReference type="EMBL" id="JAVRHX010000003">
    <property type="protein sequence ID" value="MDT0595588.1"/>
    <property type="molecule type" value="Genomic_DNA"/>
</dbReference>
<dbReference type="PANTHER" id="PTHR22674">
    <property type="entry name" value="NTPASE, KAP FAMILY P-LOOP DOMAIN-CONTAINING 1"/>
    <property type="match status" value="1"/>
</dbReference>
<keyword evidence="5" id="KW-1185">Reference proteome</keyword>
<accession>A0ABU2ZSH8</accession>
<dbReference type="InterPro" id="IPR027417">
    <property type="entry name" value="P-loop_NTPase"/>
</dbReference>
<feature type="compositionally biased region" description="Polar residues" evidence="1">
    <location>
        <begin position="857"/>
        <end position="866"/>
    </location>
</feature>
<dbReference type="PANTHER" id="PTHR22674:SF6">
    <property type="entry name" value="NTPASE KAP FAMILY P-LOOP DOMAIN-CONTAINING PROTEIN 1"/>
    <property type="match status" value="1"/>
</dbReference>
<dbReference type="InterPro" id="IPR052754">
    <property type="entry name" value="NTPase_KAP_P-loop"/>
</dbReference>
<dbReference type="RefSeq" id="WP_311369109.1">
    <property type="nucleotide sequence ID" value="NZ_JAVRHX010000003.1"/>
</dbReference>
<feature type="transmembrane region" description="Helical" evidence="2">
    <location>
        <begin position="578"/>
        <end position="596"/>
    </location>
</feature>
<reference evidence="4 5" key="1">
    <citation type="submission" date="2023-09" db="EMBL/GenBank/DDBJ databases">
        <authorList>
            <person name="Rey-Velasco X."/>
        </authorList>
    </citation>
    <scope>NUCLEOTIDE SEQUENCE [LARGE SCALE GENOMIC DNA]</scope>
    <source>
        <strain evidence="4 5">P117</strain>
    </source>
</reference>
<name>A0ABU2ZSH8_9ALTE</name>
<dbReference type="Proteomes" id="UP001253545">
    <property type="component" value="Unassembled WGS sequence"/>
</dbReference>
<dbReference type="Gene3D" id="3.40.50.300">
    <property type="entry name" value="P-loop containing nucleotide triphosphate hydrolases"/>
    <property type="match status" value="1"/>
</dbReference>
<dbReference type="SUPFAM" id="SSF52540">
    <property type="entry name" value="P-loop containing nucleoside triphosphate hydrolases"/>
    <property type="match status" value="1"/>
</dbReference>
<feature type="transmembrane region" description="Helical" evidence="2">
    <location>
        <begin position="791"/>
        <end position="811"/>
    </location>
</feature>
<feature type="compositionally biased region" description="Basic and acidic residues" evidence="1">
    <location>
        <begin position="1"/>
        <end position="11"/>
    </location>
</feature>
<feature type="transmembrane region" description="Helical" evidence="2">
    <location>
        <begin position="882"/>
        <end position="899"/>
    </location>
</feature>